<feature type="non-terminal residue" evidence="2">
    <location>
        <position position="21"/>
    </location>
</feature>
<sequence length="21" mass="2488">IEQTTLLYSKSREHSLLRDTP</sequence>
<organism evidence="2 3">
    <name type="scientific">Corchorus capsularis</name>
    <name type="common">Jute</name>
    <dbReference type="NCBI Taxonomy" id="210143"/>
    <lineage>
        <taxon>Eukaryota</taxon>
        <taxon>Viridiplantae</taxon>
        <taxon>Streptophyta</taxon>
        <taxon>Embryophyta</taxon>
        <taxon>Tracheophyta</taxon>
        <taxon>Spermatophyta</taxon>
        <taxon>Magnoliopsida</taxon>
        <taxon>eudicotyledons</taxon>
        <taxon>Gunneridae</taxon>
        <taxon>Pentapetalae</taxon>
        <taxon>rosids</taxon>
        <taxon>malvids</taxon>
        <taxon>Malvales</taxon>
        <taxon>Malvaceae</taxon>
        <taxon>Grewioideae</taxon>
        <taxon>Apeibeae</taxon>
        <taxon>Corchorus</taxon>
    </lineage>
</organism>
<evidence type="ECO:0000256" key="1">
    <source>
        <dbReference type="SAM" id="MobiDB-lite"/>
    </source>
</evidence>
<evidence type="ECO:0000313" key="2">
    <source>
        <dbReference type="EMBL" id="OMP07360.1"/>
    </source>
</evidence>
<dbReference type="AlphaFoldDB" id="A0A1R3KJV2"/>
<reference evidence="2 3" key="1">
    <citation type="submission" date="2013-09" db="EMBL/GenBank/DDBJ databases">
        <title>Corchorus capsularis genome sequencing.</title>
        <authorList>
            <person name="Alam M."/>
            <person name="Haque M.S."/>
            <person name="Islam M.S."/>
            <person name="Emdad E.M."/>
            <person name="Islam M.M."/>
            <person name="Ahmed B."/>
            <person name="Halim A."/>
            <person name="Hossen Q.M.M."/>
            <person name="Hossain M.Z."/>
            <person name="Ahmed R."/>
            <person name="Khan M.M."/>
            <person name="Islam R."/>
            <person name="Rashid M.M."/>
            <person name="Khan S.A."/>
            <person name="Rahman M.S."/>
            <person name="Alam M."/>
        </authorList>
    </citation>
    <scope>NUCLEOTIDE SEQUENCE [LARGE SCALE GENOMIC DNA]</scope>
    <source>
        <strain evidence="3">cv. CVL-1</strain>
        <tissue evidence="2">Whole seedling</tissue>
    </source>
</reference>
<name>A0A1R3KJV2_COCAP</name>
<feature type="non-terminal residue" evidence="2">
    <location>
        <position position="1"/>
    </location>
</feature>
<feature type="compositionally biased region" description="Basic and acidic residues" evidence="1">
    <location>
        <begin position="10"/>
        <end position="21"/>
    </location>
</feature>
<gene>
    <name evidence="2" type="ORF">CCACVL1_01320</name>
</gene>
<accession>A0A1R3KJV2</accession>
<evidence type="ECO:0000313" key="3">
    <source>
        <dbReference type="Proteomes" id="UP000188268"/>
    </source>
</evidence>
<dbReference type="Proteomes" id="UP000188268">
    <property type="component" value="Unassembled WGS sequence"/>
</dbReference>
<dbReference type="Gramene" id="OMP07360">
    <property type="protein sequence ID" value="OMP07360"/>
    <property type="gene ID" value="CCACVL1_01320"/>
</dbReference>
<feature type="region of interest" description="Disordered" evidence="1">
    <location>
        <begin position="1"/>
        <end position="21"/>
    </location>
</feature>
<dbReference type="EMBL" id="AWWV01004487">
    <property type="protein sequence ID" value="OMP07360.1"/>
    <property type="molecule type" value="Genomic_DNA"/>
</dbReference>
<proteinExistence type="predicted"/>
<keyword evidence="3" id="KW-1185">Reference proteome</keyword>
<comment type="caution">
    <text evidence="2">The sequence shown here is derived from an EMBL/GenBank/DDBJ whole genome shotgun (WGS) entry which is preliminary data.</text>
</comment>
<protein>
    <submittedName>
        <fullName evidence="2">Uncharacterized protein</fullName>
    </submittedName>
</protein>